<reference evidence="1" key="1">
    <citation type="submission" date="2019-04" db="EMBL/GenBank/DDBJ databases">
        <title>Microbes associate with the intestines of laboratory mice.</title>
        <authorList>
            <person name="Navarre W."/>
            <person name="Wong E."/>
            <person name="Huang K."/>
            <person name="Tropini C."/>
            <person name="Ng K."/>
            <person name="Yu B."/>
        </authorList>
    </citation>
    <scope>NUCLEOTIDE SEQUENCE</scope>
    <source>
        <strain evidence="1">NM04_E33</strain>
    </source>
</reference>
<name>A0AC61RED4_9BACT</name>
<evidence type="ECO:0000313" key="1">
    <source>
        <dbReference type="EMBL" id="TGY78354.1"/>
    </source>
</evidence>
<organism evidence="1 2">
    <name type="scientific">Lepagella muris</name>
    <dbReference type="NCBI Taxonomy" id="3032870"/>
    <lineage>
        <taxon>Bacteria</taxon>
        <taxon>Pseudomonadati</taxon>
        <taxon>Bacteroidota</taxon>
        <taxon>Bacteroidia</taxon>
        <taxon>Bacteroidales</taxon>
        <taxon>Muribaculaceae</taxon>
        <taxon>Lepagella</taxon>
    </lineage>
</organism>
<dbReference type="Proteomes" id="UP000306319">
    <property type="component" value="Unassembled WGS sequence"/>
</dbReference>
<gene>
    <name evidence="1" type="ORF">E5331_10760</name>
</gene>
<comment type="caution">
    <text evidence="1">The sequence shown here is derived from an EMBL/GenBank/DDBJ whole genome shotgun (WGS) entry which is preliminary data.</text>
</comment>
<evidence type="ECO:0000313" key="2">
    <source>
        <dbReference type="Proteomes" id="UP000306319"/>
    </source>
</evidence>
<sequence length="77" mass="8922">MDFIIPEEGYAVQVAYSVQGDLNTFDRETKVLVKLAERVPVRRMVIVTHDEEQTVAFESGKVIEILPAWKWMLENEI</sequence>
<keyword evidence="2" id="KW-1185">Reference proteome</keyword>
<proteinExistence type="predicted"/>
<accession>A0AC61RED4</accession>
<protein>
    <submittedName>
        <fullName evidence="1">Uncharacterized protein</fullName>
    </submittedName>
</protein>
<dbReference type="EMBL" id="SRYB01000014">
    <property type="protein sequence ID" value="TGY78354.1"/>
    <property type="molecule type" value="Genomic_DNA"/>
</dbReference>